<sequence length="261" mass="28184">MKRMPLIAIISVATIAGMACFLVPWTPEHVKAAIQSSIVAPTEKEIEAAKNAAFHAKEVAIDAYQIRAFMERGEPTQAEKIAEYRAKILAVQSAFDAKVEALDAQKLRAAMEGNEPTQAEINADYMAQVLGEIDAHQDRVAVESIQRKQLAAQAKADLQGVCNSASVTRLPSGQIAFCSEDAGWKLAASQPATGVTEQIQQAQQDAALHPLLAEAQPLDQGKTLRDSSGCMWFVWESNSGLSTTRFLDVDGSQICTSRKAN</sequence>
<dbReference type="AlphaFoldDB" id="A0A161XFV0"/>
<evidence type="ECO:0000313" key="2">
    <source>
        <dbReference type="Proteomes" id="UP000076489"/>
    </source>
</evidence>
<accession>A0A161XFV0</accession>
<evidence type="ECO:0000313" key="1">
    <source>
        <dbReference type="EMBL" id="KZN20688.1"/>
    </source>
</evidence>
<dbReference type="RefSeq" id="WP_063340735.1">
    <property type="nucleotide sequence ID" value="NZ_LUKJ01000002.1"/>
</dbReference>
<comment type="caution">
    <text evidence="1">The sequence shown here is derived from an EMBL/GenBank/DDBJ whole genome shotgun (WGS) entry which is preliminary data.</text>
</comment>
<dbReference type="EMBL" id="LUKJ01000002">
    <property type="protein sequence ID" value="KZN20688.1"/>
    <property type="molecule type" value="Genomic_DNA"/>
</dbReference>
<reference evidence="1 2" key="2">
    <citation type="journal article" date="2018" name="Nature">
        <title>Mutant phenotypes for thousands of bacterial genes of unknown function.</title>
        <authorList>
            <person name="Price M.N."/>
            <person name="Wetmore K.M."/>
            <person name="Waters R.J."/>
            <person name="Callaghan M."/>
            <person name="Ray J."/>
            <person name="Liu H."/>
            <person name="Kuehl J.V."/>
            <person name="Melnyk R.A."/>
            <person name="Lamson J.S."/>
            <person name="Suh Y."/>
            <person name="Carlson H.K."/>
            <person name="Esquivel Z."/>
            <person name="Sadeeshkumar H."/>
            <person name="Chakraborty R."/>
            <person name="Zane G.M."/>
            <person name="Rubin B.E."/>
            <person name="Wall J.D."/>
            <person name="Visel A."/>
            <person name="Bristow J."/>
            <person name="Blow M.J."/>
            <person name="Arkin A.P."/>
            <person name="Deutschbauer A.M."/>
        </authorList>
    </citation>
    <scope>NUCLEOTIDE SEQUENCE [LARGE SCALE GENOMIC DNA]</scope>
    <source>
        <strain evidence="1 2">FW300-N1B4</strain>
    </source>
</reference>
<dbReference type="Proteomes" id="UP000076489">
    <property type="component" value="Unassembled WGS sequence"/>
</dbReference>
<gene>
    <name evidence="1" type="ORF">A1D17_03875</name>
</gene>
<organism evidence="1 2">
    <name type="scientific">Pseudomonas fluorescens</name>
    <dbReference type="NCBI Taxonomy" id="294"/>
    <lineage>
        <taxon>Bacteria</taxon>
        <taxon>Pseudomonadati</taxon>
        <taxon>Pseudomonadota</taxon>
        <taxon>Gammaproteobacteria</taxon>
        <taxon>Pseudomonadales</taxon>
        <taxon>Pseudomonadaceae</taxon>
        <taxon>Pseudomonas</taxon>
    </lineage>
</organism>
<evidence type="ECO:0008006" key="3">
    <source>
        <dbReference type="Google" id="ProtNLM"/>
    </source>
</evidence>
<proteinExistence type="predicted"/>
<protein>
    <recommendedName>
        <fullName evidence="3">Lipoprotein</fullName>
    </recommendedName>
</protein>
<name>A0A161XFV0_PSEFL</name>
<dbReference type="PROSITE" id="PS51257">
    <property type="entry name" value="PROKAR_LIPOPROTEIN"/>
    <property type="match status" value="1"/>
</dbReference>
<reference evidence="2" key="1">
    <citation type="submission" date="2016-03" db="EMBL/GenBank/DDBJ databases">
        <authorList>
            <person name="Ray J."/>
            <person name="Price M."/>
            <person name="Deutschbauer A."/>
        </authorList>
    </citation>
    <scope>NUCLEOTIDE SEQUENCE [LARGE SCALE GENOMIC DNA]</scope>
    <source>
        <strain evidence="2">FW300-N1B4</strain>
    </source>
</reference>